<evidence type="ECO:0000256" key="8">
    <source>
        <dbReference type="ARBA" id="ARBA00022833"/>
    </source>
</evidence>
<dbReference type="PROSITE" id="PS50089">
    <property type="entry name" value="ZF_RING_2"/>
    <property type="match status" value="1"/>
</dbReference>
<dbReference type="SUPFAM" id="SSF88697">
    <property type="entry name" value="PUA domain-like"/>
    <property type="match status" value="1"/>
</dbReference>
<dbReference type="InterPro" id="IPR000626">
    <property type="entry name" value="Ubiquitin-like_dom"/>
</dbReference>
<feature type="domain" description="Ubiquitin-like" evidence="16">
    <location>
        <begin position="1"/>
        <end position="78"/>
    </location>
</feature>
<feature type="domain" description="PHD-type" evidence="15">
    <location>
        <begin position="267"/>
        <end position="333"/>
    </location>
</feature>
<keyword evidence="7" id="KW-0833">Ubl conjugation pathway</keyword>
<dbReference type="PANTHER" id="PTHR14140">
    <property type="entry name" value="E3 UBIQUITIN-PROTEIN LIGASE UHRF-RELATED"/>
    <property type="match status" value="1"/>
</dbReference>
<evidence type="ECO:0000256" key="14">
    <source>
        <dbReference type="SAM" id="MobiDB-lite"/>
    </source>
</evidence>
<dbReference type="EC" id="2.3.2.27" evidence="3"/>
<dbReference type="CDD" id="cd15525">
    <property type="entry name" value="PHD_UHRF1_2"/>
    <property type="match status" value="1"/>
</dbReference>
<dbReference type="Gene3D" id="2.30.280.10">
    <property type="entry name" value="SRA-YDG"/>
    <property type="match status" value="1"/>
</dbReference>
<evidence type="ECO:0000256" key="13">
    <source>
        <dbReference type="PROSITE-ProRule" id="PRU00358"/>
    </source>
</evidence>
<feature type="region of interest" description="Disordered" evidence="14">
    <location>
        <begin position="578"/>
        <end position="598"/>
    </location>
</feature>
<comment type="catalytic activity">
    <reaction evidence="1">
        <text>S-ubiquitinyl-[E2 ubiquitin-conjugating enzyme]-L-cysteine + [acceptor protein]-L-lysine = [E2 ubiquitin-conjugating enzyme]-L-cysteine + N(6)-ubiquitinyl-[acceptor protein]-L-lysine.</text>
        <dbReference type="EC" id="2.3.2.27"/>
    </reaction>
</comment>
<dbReference type="SUPFAM" id="SSF54236">
    <property type="entry name" value="Ubiquitin-like"/>
    <property type="match status" value="1"/>
</dbReference>
<dbReference type="GO" id="GO:0008270">
    <property type="term" value="F:zinc ion binding"/>
    <property type="evidence" value="ECO:0007669"/>
    <property type="project" value="UniProtKB-KW"/>
</dbReference>
<dbReference type="Gene3D" id="2.30.30.140">
    <property type="match status" value="1"/>
</dbReference>
<dbReference type="Pfam" id="PF02182">
    <property type="entry name" value="SAD_SRA"/>
    <property type="match status" value="1"/>
</dbReference>
<evidence type="ECO:0000313" key="20">
    <source>
        <dbReference type="Proteomes" id="UP001566132"/>
    </source>
</evidence>
<dbReference type="PROSITE" id="PS00518">
    <property type="entry name" value="ZF_RING_1"/>
    <property type="match status" value="1"/>
</dbReference>
<evidence type="ECO:0000256" key="10">
    <source>
        <dbReference type="ARBA" id="ARBA00023242"/>
    </source>
</evidence>
<evidence type="ECO:0000259" key="15">
    <source>
        <dbReference type="PROSITE" id="PS50016"/>
    </source>
</evidence>
<evidence type="ECO:0000256" key="9">
    <source>
        <dbReference type="ARBA" id="ARBA00023125"/>
    </source>
</evidence>
<evidence type="ECO:0000313" key="19">
    <source>
        <dbReference type="EMBL" id="KAL1513520.1"/>
    </source>
</evidence>
<dbReference type="SMART" id="SM00249">
    <property type="entry name" value="PHD"/>
    <property type="match status" value="1"/>
</dbReference>
<proteinExistence type="predicted"/>
<dbReference type="InterPro" id="IPR001841">
    <property type="entry name" value="Znf_RING"/>
</dbReference>
<dbReference type="Gene3D" id="3.30.40.10">
    <property type="entry name" value="Zinc/RING finger domain, C3HC4 (zinc finger)"/>
    <property type="match status" value="1"/>
</dbReference>
<dbReference type="PANTHER" id="PTHR14140:SF45">
    <property type="entry name" value="RING-TYPE E3 UBIQUITIN TRANSFERASE"/>
    <property type="match status" value="1"/>
</dbReference>
<keyword evidence="10 13" id="KW-0539">Nucleus</keyword>
<dbReference type="Gene3D" id="2.30.30.1150">
    <property type="match status" value="1"/>
</dbReference>
<keyword evidence="20" id="KW-1185">Reference proteome</keyword>
<dbReference type="SMART" id="SM00466">
    <property type="entry name" value="SRA"/>
    <property type="match status" value="1"/>
</dbReference>
<keyword evidence="5" id="KW-0479">Metal-binding</keyword>
<comment type="subcellular location">
    <subcellularLocation>
        <location evidence="13">Nucleus</location>
    </subcellularLocation>
</comment>
<dbReference type="Gene3D" id="3.10.20.90">
    <property type="entry name" value="Phosphatidylinositol 3-kinase Catalytic Subunit, Chain A, domain 1"/>
    <property type="match status" value="1"/>
</dbReference>
<dbReference type="GO" id="GO:0003677">
    <property type="term" value="F:DNA binding"/>
    <property type="evidence" value="ECO:0007669"/>
    <property type="project" value="UniProtKB-KW"/>
</dbReference>
<evidence type="ECO:0000256" key="7">
    <source>
        <dbReference type="ARBA" id="ARBA00022786"/>
    </source>
</evidence>
<dbReference type="SMART" id="SM00213">
    <property type="entry name" value="UBQ"/>
    <property type="match status" value="1"/>
</dbReference>
<organism evidence="19 20">
    <name type="scientific">Hypothenemus hampei</name>
    <name type="common">Coffee berry borer</name>
    <dbReference type="NCBI Taxonomy" id="57062"/>
    <lineage>
        <taxon>Eukaryota</taxon>
        <taxon>Metazoa</taxon>
        <taxon>Ecdysozoa</taxon>
        <taxon>Arthropoda</taxon>
        <taxon>Hexapoda</taxon>
        <taxon>Insecta</taxon>
        <taxon>Pterygota</taxon>
        <taxon>Neoptera</taxon>
        <taxon>Endopterygota</taxon>
        <taxon>Coleoptera</taxon>
        <taxon>Polyphaga</taxon>
        <taxon>Cucujiformia</taxon>
        <taxon>Curculionidae</taxon>
        <taxon>Scolytinae</taxon>
        <taxon>Hypothenemus</taxon>
    </lineage>
</organism>
<evidence type="ECO:0000256" key="2">
    <source>
        <dbReference type="ARBA" id="ARBA00004906"/>
    </source>
</evidence>
<dbReference type="Pfam" id="PF00628">
    <property type="entry name" value="PHD"/>
    <property type="match status" value="1"/>
</dbReference>
<dbReference type="SUPFAM" id="SSF57903">
    <property type="entry name" value="FYVE/PHD zinc finger"/>
    <property type="match status" value="1"/>
</dbReference>
<comment type="pathway">
    <text evidence="2">Protein modification; protein ubiquitination.</text>
</comment>
<reference evidence="19 20" key="1">
    <citation type="submission" date="2024-05" db="EMBL/GenBank/DDBJ databases">
        <title>Genetic variation in Jamaican populations of the coffee berry borer (Hypothenemus hampei).</title>
        <authorList>
            <person name="Errbii M."/>
            <person name="Myrie A."/>
        </authorList>
    </citation>
    <scope>NUCLEOTIDE SEQUENCE [LARGE SCALE GENOMIC DNA]</scope>
    <source>
        <strain evidence="19">JA-Hopewell-2020-01-JO</strain>
        <tissue evidence="19">Whole body</tissue>
    </source>
</reference>
<dbReference type="SMART" id="SM00184">
    <property type="entry name" value="RING"/>
    <property type="match status" value="2"/>
</dbReference>
<dbReference type="InterPro" id="IPR045134">
    <property type="entry name" value="UHRF1/2-like"/>
</dbReference>
<dbReference type="PROSITE" id="PS51015">
    <property type="entry name" value="YDG"/>
    <property type="match status" value="1"/>
</dbReference>
<dbReference type="AlphaFoldDB" id="A0ABD1F7H1"/>
<dbReference type="InterPro" id="IPR013083">
    <property type="entry name" value="Znf_RING/FYVE/PHD"/>
</dbReference>
<evidence type="ECO:0000256" key="3">
    <source>
        <dbReference type="ARBA" id="ARBA00012483"/>
    </source>
</evidence>
<dbReference type="InterPro" id="IPR017907">
    <property type="entry name" value="Znf_RING_CS"/>
</dbReference>
<sequence length="738" mass="84564">MHIRIKASWHESKDKRECFIRVSKTTSIEELRMLIKKNIDLDPELQRLFYKGKELVNGLILNDYLMKINDVIIVTKRMIIEPVPKNVSTGATNAKDESAVEKLLIESVSKYYKIGDLVDVRLPDSGAWYEATIKKIFKKSSSANDPESLIFQVISENHASAFPIEEDTSFENIRPRSYYIYKYEEIKPGMKVLANYNIDTPKERGLWYDFYISEMTGPKQVTGTVFVGEGNITDCHIKFTQELMRIESPSLIDDRNDKLPMVKRKYPIYCNECRDNKNKSCKSCGCKICAGKRDPHKLIICDECETAYHIYCLQPPLEIVPDDDWYCIECKTDDSQIVKAGEKVKVSRKHLSSRKNSSSAKQVWGQGMACVGVNKINDRVKRNHVGPVPGVEVGFCWKHRAGVSEYGIHRPLVAGIHGRQSECAYSLVLSGGYEDDKDDGFEFLYTGSGGRDLSEGNKRTDKQCCDQKLTLCNKALALNCNAQFDDQNGAEAEDWKSGKPVRVVRNCKMKDSKYAPEDGYRYDGIYKVVKYYPELGKAGYRIWRYLLRRDDPSPAPWEPNAPRFDIIYQDGYLESQEANSDKKLNNKSLNQGKKRKLNNTNTNSLLTLFHKKQKTNDNLFKLDPTVSMAIDRDVANKHLWIECLKIVEQGKIQFLKAVEETFKCIICFSLILKPVTLECGHTLCEKCLKDMYKHSSMPEYQCPCCRMSLGNKNDLHVRFKNLHLEEVLNLLFVGYGTK</sequence>
<dbReference type="CDD" id="cd20387">
    <property type="entry name" value="Tudor_UHRF_rpt1"/>
    <property type="match status" value="1"/>
</dbReference>
<evidence type="ECO:0000256" key="1">
    <source>
        <dbReference type="ARBA" id="ARBA00000900"/>
    </source>
</evidence>
<protein>
    <recommendedName>
        <fullName evidence="3">RING-type E3 ubiquitin transferase</fullName>
        <ecNumber evidence="3">2.3.2.27</ecNumber>
    </recommendedName>
</protein>
<dbReference type="SUPFAM" id="SSF57850">
    <property type="entry name" value="RING/U-box"/>
    <property type="match status" value="1"/>
</dbReference>
<feature type="domain" description="RING-type" evidence="17">
    <location>
        <begin position="664"/>
        <end position="706"/>
    </location>
</feature>
<dbReference type="Proteomes" id="UP001566132">
    <property type="component" value="Unassembled WGS sequence"/>
</dbReference>
<dbReference type="PROSITE" id="PS50053">
    <property type="entry name" value="UBIQUITIN_2"/>
    <property type="match status" value="1"/>
</dbReference>
<comment type="caution">
    <text evidence="19">The sequence shown here is derived from an EMBL/GenBank/DDBJ whole genome shotgun (WGS) entry which is preliminary data.</text>
</comment>
<name>A0ABD1F7H1_HYPHA</name>
<feature type="domain" description="YDG" evidence="18">
    <location>
        <begin position="386"/>
        <end position="549"/>
    </location>
</feature>
<evidence type="ECO:0000256" key="12">
    <source>
        <dbReference type="PROSITE-ProRule" id="PRU00175"/>
    </source>
</evidence>
<evidence type="ECO:0000259" key="16">
    <source>
        <dbReference type="PROSITE" id="PS50053"/>
    </source>
</evidence>
<accession>A0ABD1F7H1</accession>
<dbReference type="InterPro" id="IPR019787">
    <property type="entry name" value="Znf_PHD-finger"/>
</dbReference>
<dbReference type="InterPro" id="IPR003105">
    <property type="entry name" value="SRA_YDG"/>
</dbReference>
<evidence type="ECO:0000259" key="18">
    <source>
        <dbReference type="PROSITE" id="PS51015"/>
    </source>
</evidence>
<dbReference type="InterPro" id="IPR001965">
    <property type="entry name" value="Znf_PHD"/>
</dbReference>
<keyword evidence="11" id="KW-0131">Cell cycle</keyword>
<keyword evidence="4" id="KW-0808">Transferase</keyword>
<evidence type="ECO:0000256" key="5">
    <source>
        <dbReference type="ARBA" id="ARBA00022723"/>
    </source>
</evidence>
<dbReference type="InterPro" id="IPR027370">
    <property type="entry name" value="Znf-RING_euk"/>
</dbReference>
<dbReference type="Pfam" id="PF13445">
    <property type="entry name" value="zf-RING_UBOX"/>
    <property type="match status" value="1"/>
</dbReference>
<gene>
    <name evidence="19" type="ORF">ABEB36_002922</name>
</gene>
<evidence type="ECO:0000256" key="11">
    <source>
        <dbReference type="ARBA" id="ARBA00023306"/>
    </source>
</evidence>
<dbReference type="InterPro" id="IPR029071">
    <property type="entry name" value="Ubiquitin-like_domsf"/>
</dbReference>
<dbReference type="GO" id="GO:0005634">
    <property type="term" value="C:nucleus"/>
    <property type="evidence" value="ECO:0007669"/>
    <property type="project" value="UniProtKB-SubCell"/>
</dbReference>
<dbReference type="InterPro" id="IPR036987">
    <property type="entry name" value="SRA-YDG_sf"/>
</dbReference>
<dbReference type="Pfam" id="PF12148">
    <property type="entry name" value="TTD"/>
    <property type="match status" value="1"/>
</dbReference>
<dbReference type="PROSITE" id="PS50016">
    <property type="entry name" value="ZF_PHD_2"/>
    <property type="match status" value="1"/>
</dbReference>
<dbReference type="EMBL" id="JBDJPC010000002">
    <property type="protein sequence ID" value="KAL1513520.1"/>
    <property type="molecule type" value="Genomic_DNA"/>
</dbReference>
<evidence type="ECO:0000259" key="17">
    <source>
        <dbReference type="PROSITE" id="PS50089"/>
    </source>
</evidence>
<dbReference type="InterPro" id="IPR015947">
    <property type="entry name" value="PUA-like_sf"/>
</dbReference>
<keyword evidence="6 12" id="KW-0863">Zinc-finger</keyword>
<evidence type="ECO:0000256" key="4">
    <source>
        <dbReference type="ARBA" id="ARBA00022679"/>
    </source>
</evidence>
<keyword evidence="8" id="KW-0862">Zinc</keyword>
<keyword evidence="9" id="KW-0238">DNA-binding</keyword>
<evidence type="ECO:0000256" key="6">
    <source>
        <dbReference type="ARBA" id="ARBA00022771"/>
    </source>
</evidence>
<dbReference type="InterPro" id="IPR021991">
    <property type="entry name" value="TTD_dom"/>
</dbReference>
<dbReference type="GO" id="GO:0061630">
    <property type="term" value="F:ubiquitin protein ligase activity"/>
    <property type="evidence" value="ECO:0007669"/>
    <property type="project" value="UniProtKB-EC"/>
</dbReference>
<dbReference type="InterPro" id="IPR011011">
    <property type="entry name" value="Znf_FYVE_PHD"/>
</dbReference>
<dbReference type="Pfam" id="PF00240">
    <property type="entry name" value="ubiquitin"/>
    <property type="match status" value="1"/>
</dbReference>